<keyword evidence="3" id="KW-0472">Membrane</keyword>
<dbReference type="Proteomes" id="UP000789901">
    <property type="component" value="Unassembled WGS sequence"/>
</dbReference>
<feature type="transmembrane region" description="Helical" evidence="3">
    <location>
        <begin position="76"/>
        <end position="97"/>
    </location>
</feature>
<dbReference type="InterPro" id="IPR036380">
    <property type="entry name" value="Isochorismatase-like_sf"/>
</dbReference>
<feature type="compositionally biased region" description="Basic and acidic residues" evidence="2">
    <location>
        <begin position="375"/>
        <end position="413"/>
    </location>
</feature>
<proteinExistence type="predicted"/>
<accession>A0ABN7V3L0</accession>
<keyword evidence="1" id="KW-0175">Coiled coil</keyword>
<evidence type="ECO:0000256" key="1">
    <source>
        <dbReference type="SAM" id="Coils"/>
    </source>
</evidence>
<feature type="region of interest" description="Disordered" evidence="2">
    <location>
        <begin position="372"/>
        <end position="413"/>
    </location>
</feature>
<reference evidence="4 5" key="1">
    <citation type="submission" date="2021-06" db="EMBL/GenBank/DDBJ databases">
        <authorList>
            <person name="Kallberg Y."/>
            <person name="Tangrot J."/>
            <person name="Rosling A."/>
        </authorList>
    </citation>
    <scope>NUCLEOTIDE SEQUENCE [LARGE SCALE GENOMIC DNA]</scope>
    <source>
        <strain evidence="4 5">120-4 pot B 10/14</strain>
    </source>
</reference>
<name>A0ABN7V3L0_GIGMA</name>
<keyword evidence="3" id="KW-0812">Transmembrane</keyword>
<evidence type="ECO:0000313" key="5">
    <source>
        <dbReference type="Proteomes" id="UP000789901"/>
    </source>
</evidence>
<organism evidence="4 5">
    <name type="scientific">Gigaspora margarita</name>
    <dbReference type="NCBI Taxonomy" id="4874"/>
    <lineage>
        <taxon>Eukaryota</taxon>
        <taxon>Fungi</taxon>
        <taxon>Fungi incertae sedis</taxon>
        <taxon>Mucoromycota</taxon>
        <taxon>Glomeromycotina</taxon>
        <taxon>Glomeromycetes</taxon>
        <taxon>Diversisporales</taxon>
        <taxon>Gigasporaceae</taxon>
        <taxon>Gigaspora</taxon>
    </lineage>
</organism>
<feature type="region of interest" description="Disordered" evidence="2">
    <location>
        <begin position="1"/>
        <end position="32"/>
    </location>
</feature>
<feature type="transmembrane region" description="Helical" evidence="3">
    <location>
        <begin position="42"/>
        <end position="64"/>
    </location>
</feature>
<gene>
    <name evidence="4" type="ORF">GMARGA_LOCUS13959</name>
</gene>
<keyword evidence="3" id="KW-1133">Transmembrane helix</keyword>
<evidence type="ECO:0000313" key="4">
    <source>
        <dbReference type="EMBL" id="CAG8726272.1"/>
    </source>
</evidence>
<evidence type="ECO:0000256" key="2">
    <source>
        <dbReference type="SAM" id="MobiDB-lite"/>
    </source>
</evidence>
<protein>
    <submittedName>
        <fullName evidence="4">25661_t:CDS:1</fullName>
    </submittedName>
</protein>
<keyword evidence="5" id="KW-1185">Reference proteome</keyword>
<feature type="compositionally biased region" description="Basic and acidic residues" evidence="2">
    <location>
        <begin position="1"/>
        <end position="11"/>
    </location>
</feature>
<feature type="non-terminal residue" evidence="4">
    <location>
        <position position="1"/>
    </location>
</feature>
<dbReference type="SUPFAM" id="SSF52499">
    <property type="entry name" value="Isochorismatase-like hydrolases"/>
    <property type="match status" value="1"/>
</dbReference>
<feature type="compositionally biased region" description="Low complexity" evidence="2">
    <location>
        <begin position="19"/>
        <end position="28"/>
    </location>
</feature>
<evidence type="ECO:0000256" key="3">
    <source>
        <dbReference type="SAM" id="Phobius"/>
    </source>
</evidence>
<dbReference type="Gene3D" id="3.40.50.850">
    <property type="entry name" value="Isochorismatase-like"/>
    <property type="match status" value="1"/>
</dbReference>
<feature type="coiled-coil region" evidence="1">
    <location>
        <begin position="255"/>
        <end position="302"/>
    </location>
</feature>
<comment type="caution">
    <text evidence="4">The sequence shown here is derived from an EMBL/GenBank/DDBJ whole genome shotgun (WGS) entry which is preliminary data.</text>
</comment>
<dbReference type="EMBL" id="CAJVQB010009063">
    <property type="protein sequence ID" value="CAG8726272.1"/>
    <property type="molecule type" value="Genomic_DNA"/>
</dbReference>
<sequence length="552" mass="64189">HKAEISEKDLNSLKMENNPQPTTSQTTPTPAPDKYLQSSSNIHSIISIIICSLSLAIGVFLYIAEKKGMMSVVRSIISTSVFGTGSFTTLLGSLFALKNLLNKSRIDTLDELFAKEDKVSRRKMNWTIKNRINHFKTNHFKMNVNYENEFISEFIEETKNTFKQMNDMYASNYMIKIANCYKIRDIKFINELLNELLKFVKKNDGQMEDTNANEEEVNIENDKKIGDISLVKVAREYKNRNACKENVSEHVIEIANEYKSENKRLVNELKSIVLEYAKQAGNMEASKEIANIADELQNIKQIDASKNKVMKLINIFLNFEEEIAIEQIRDMNTSEKLGKVVTEYKNEDMELMDILLVFVIYNLVMFTNDKRKSRTRDNKKKENANKDRIMEKDIKENTSIRNEKDKSYKKEENANEDEIIEEDINIEKDDKIYKKEENANEDEIIEEDINIEKDDKIYKKEENANEDEIIEEGDTKENTNIEKEEKKIDEIDKIYKKLAYILGAFDENYDIVFIKDATATDTQEMHEATLLNIGYGYGIVTTVKNTIEWLSR</sequence>